<evidence type="ECO:0000259" key="2">
    <source>
        <dbReference type="Pfam" id="PF26028"/>
    </source>
</evidence>
<comment type="caution">
    <text evidence="3">The sequence shown here is derived from an EMBL/GenBank/DDBJ whole genome shotgun (WGS) entry which is preliminary data.</text>
</comment>
<dbReference type="InterPro" id="IPR058319">
    <property type="entry name" value="DUF8006"/>
</dbReference>
<feature type="transmembrane region" description="Helical" evidence="1">
    <location>
        <begin position="12"/>
        <end position="34"/>
    </location>
</feature>
<keyword evidence="1" id="KW-1133">Transmembrane helix</keyword>
<organism evidence="3 4">
    <name type="scientific">Halorientalis brevis</name>
    <dbReference type="NCBI Taxonomy" id="1126241"/>
    <lineage>
        <taxon>Archaea</taxon>
        <taxon>Methanobacteriati</taxon>
        <taxon>Methanobacteriota</taxon>
        <taxon>Stenosarchaea group</taxon>
        <taxon>Halobacteria</taxon>
        <taxon>Halobacteriales</taxon>
        <taxon>Haloarculaceae</taxon>
        <taxon>Halorientalis</taxon>
    </lineage>
</organism>
<accession>A0ABD6C6E2</accession>
<protein>
    <recommendedName>
        <fullName evidence="2">DUF8006 domain-containing protein</fullName>
    </recommendedName>
</protein>
<reference evidence="3 4" key="1">
    <citation type="journal article" date="2019" name="Int. J. Syst. Evol. Microbiol.">
        <title>The Global Catalogue of Microorganisms (GCM) 10K type strain sequencing project: providing services to taxonomists for standard genome sequencing and annotation.</title>
        <authorList>
            <consortium name="The Broad Institute Genomics Platform"/>
            <consortium name="The Broad Institute Genome Sequencing Center for Infectious Disease"/>
            <person name="Wu L."/>
            <person name="Ma J."/>
        </authorList>
    </citation>
    <scope>NUCLEOTIDE SEQUENCE [LARGE SCALE GENOMIC DNA]</scope>
    <source>
        <strain evidence="3 4">CGMCC 1.12125</strain>
    </source>
</reference>
<sequence length="86" mass="9713">MYALPLQVIDNFLLQYNIGQAIFLILVLGFLAALPLKSRKVIALQFMTFGVIYLLTPQSMLAKPHWKFFGIALLVIGPMVYVTARK</sequence>
<gene>
    <name evidence="3" type="ORF">ACFR9U_02000</name>
</gene>
<proteinExistence type="predicted"/>
<dbReference type="RefSeq" id="WP_247377206.1">
    <property type="nucleotide sequence ID" value="NZ_JALLGV010000003.1"/>
</dbReference>
<dbReference type="Proteomes" id="UP001597119">
    <property type="component" value="Unassembled WGS sequence"/>
</dbReference>
<feature type="transmembrane region" description="Helical" evidence="1">
    <location>
        <begin position="41"/>
        <end position="60"/>
    </location>
</feature>
<keyword evidence="1" id="KW-0812">Transmembrane</keyword>
<feature type="domain" description="DUF8006" evidence="2">
    <location>
        <begin position="4"/>
        <end position="86"/>
    </location>
</feature>
<feature type="transmembrane region" description="Helical" evidence="1">
    <location>
        <begin position="66"/>
        <end position="84"/>
    </location>
</feature>
<dbReference type="AlphaFoldDB" id="A0ABD6C6E2"/>
<keyword evidence="4" id="KW-1185">Reference proteome</keyword>
<keyword evidence="1" id="KW-0472">Membrane</keyword>
<dbReference type="EMBL" id="JBHUDJ010000001">
    <property type="protein sequence ID" value="MFD1585741.1"/>
    <property type="molecule type" value="Genomic_DNA"/>
</dbReference>
<evidence type="ECO:0000313" key="3">
    <source>
        <dbReference type="EMBL" id="MFD1585741.1"/>
    </source>
</evidence>
<evidence type="ECO:0000256" key="1">
    <source>
        <dbReference type="SAM" id="Phobius"/>
    </source>
</evidence>
<dbReference type="Pfam" id="PF26028">
    <property type="entry name" value="DUF8006"/>
    <property type="match status" value="1"/>
</dbReference>
<evidence type="ECO:0000313" key="4">
    <source>
        <dbReference type="Proteomes" id="UP001597119"/>
    </source>
</evidence>
<name>A0ABD6C6E2_9EURY</name>